<gene>
    <name evidence="2" type="ORF">FVF75_09905</name>
</gene>
<comment type="caution">
    <text evidence="2">The sequence shown here is derived from an EMBL/GenBank/DDBJ whole genome shotgun (WGS) entry which is preliminary data.</text>
</comment>
<name>A0A5D0RIX0_9RHOB</name>
<dbReference type="EMBL" id="VSIY01000006">
    <property type="protein sequence ID" value="TYB81412.1"/>
    <property type="molecule type" value="Genomic_DNA"/>
</dbReference>
<protein>
    <submittedName>
        <fullName evidence="2">DUF4169 family protein</fullName>
    </submittedName>
</protein>
<organism evidence="2 3">
    <name type="scientific">Maritimibacter fusiformis</name>
    <dbReference type="NCBI Taxonomy" id="2603819"/>
    <lineage>
        <taxon>Bacteria</taxon>
        <taxon>Pseudomonadati</taxon>
        <taxon>Pseudomonadota</taxon>
        <taxon>Alphaproteobacteria</taxon>
        <taxon>Rhodobacterales</taxon>
        <taxon>Roseobacteraceae</taxon>
        <taxon>Maritimibacter</taxon>
    </lineage>
</organism>
<sequence length="57" mass="6193">MAKVASLSKARKTRARDEKRAAADANAVKYGRTGAEKAADKARAYKAARDLDGKKRE</sequence>
<dbReference type="RefSeq" id="WP_148377807.1">
    <property type="nucleotide sequence ID" value="NZ_VSIY01000006.1"/>
</dbReference>
<dbReference type="Pfam" id="PF13770">
    <property type="entry name" value="DUF4169"/>
    <property type="match status" value="1"/>
</dbReference>
<dbReference type="InterPro" id="IPR025227">
    <property type="entry name" value="DUF4169"/>
</dbReference>
<feature type="region of interest" description="Disordered" evidence="1">
    <location>
        <begin position="1"/>
        <end position="22"/>
    </location>
</feature>
<evidence type="ECO:0000313" key="2">
    <source>
        <dbReference type="EMBL" id="TYB81412.1"/>
    </source>
</evidence>
<keyword evidence="3" id="KW-1185">Reference proteome</keyword>
<dbReference type="AlphaFoldDB" id="A0A5D0RIX0"/>
<evidence type="ECO:0000313" key="3">
    <source>
        <dbReference type="Proteomes" id="UP000322080"/>
    </source>
</evidence>
<dbReference type="Proteomes" id="UP000322080">
    <property type="component" value="Unassembled WGS sequence"/>
</dbReference>
<reference evidence="2 3" key="1">
    <citation type="submission" date="2019-08" db="EMBL/GenBank/DDBJ databases">
        <title>Identification of a novel species of the genus Boseongicola.</title>
        <authorList>
            <person name="Zhang X.-Q."/>
        </authorList>
    </citation>
    <scope>NUCLEOTIDE SEQUENCE [LARGE SCALE GENOMIC DNA]</scope>
    <source>
        <strain evidence="2 3">HY14</strain>
    </source>
</reference>
<proteinExistence type="predicted"/>
<accession>A0A5D0RIX0</accession>
<evidence type="ECO:0000256" key="1">
    <source>
        <dbReference type="SAM" id="MobiDB-lite"/>
    </source>
</evidence>